<accession>A0A922CLQ0</accession>
<evidence type="ECO:0000313" key="3">
    <source>
        <dbReference type="EMBL" id="KAG6450666.1"/>
    </source>
</evidence>
<keyword evidence="1" id="KW-0732">Signal</keyword>
<reference evidence="3" key="1">
    <citation type="journal article" date="2016" name="Insect Biochem. Mol. Biol.">
        <title>Multifaceted biological insights from a draft genome sequence of the tobacco hornworm moth, Manduca sexta.</title>
        <authorList>
            <person name="Kanost M.R."/>
            <person name="Arrese E.L."/>
            <person name="Cao X."/>
            <person name="Chen Y.R."/>
            <person name="Chellapilla S."/>
            <person name="Goldsmith M.R."/>
            <person name="Grosse-Wilde E."/>
            <person name="Heckel D.G."/>
            <person name="Herndon N."/>
            <person name="Jiang H."/>
            <person name="Papanicolaou A."/>
            <person name="Qu J."/>
            <person name="Soulages J.L."/>
            <person name="Vogel H."/>
            <person name="Walters J."/>
            <person name="Waterhouse R.M."/>
            <person name="Ahn S.J."/>
            <person name="Almeida F.C."/>
            <person name="An C."/>
            <person name="Aqrawi P."/>
            <person name="Bretschneider A."/>
            <person name="Bryant W.B."/>
            <person name="Bucks S."/>
            <person name="Chao H."/>
            <person name="Chevignon G."/>
            <person name="Christen J.M."/>
            <person name="Clarke D.F."/>
            <person name="Dittmer N.T."/>
            <person name="Ferguson L.C.F."/>
            <person name="Garavelou S."/>
            <person name="Gordon K.H.J."/>
            <person name="Gunaratna R.T."/>
            <person name="Han Y."/>
            <person name="Hauser F."/>
            <person name="He Y."/>
            <person name="Heidel-Fischer H."/>
            <person name="Hirsh A."/>
            <person name="Hu Y."/>
            <person name="Jiang H."/>
            <person name="Kalra D."/>
            <person name="Klinner C."/>
            <person name="Konig C."/>
            <person name="Kovar C."/>
            <person name="Kroll A.R."/>
            <person name="Kuwar S.S."/>
            <person name="Lee S.L."/>
            <person name="Lehman R."/>
            <person name="Li K."/>
            <person name="Li Z."/>
            <person name="Liang H."/>
            <person name="Lovelace S."/>
            <person name="Lu Z."/>
            <person name="Mansfield J.H."/>
            <person name="McCulloch K.J."/>
            <person name="Mathew T."/>
            <person name="Morton B."/>
            <person name="Muzny D.M."/>
            <person name="Neunemann D."/>
            <person name="Ongeri F."/>
            <person name="Pauchet Y."/>
            <person name="Pu L.L."/>
            <person name="Pyrousis I."/>
            <person name="Rao X.J."/>
            <person name="Redding A."/>
            <person name="Roesel C."/>
            <person name="Sanchez-Gracia A."/>
            <person name="Schaack S."/>
            <person name="Shukla A."/>
            <person name="Tetreau G."/>
            <person name="Wang Y."/>
            <person name="Xiong G.H."/>
            <person name="Traut W."/>
            <person name="Walsh T.K."/>
            <person name="Worley K.C."/>
            <person name="Wu D."/>
            <person name="Wu W."/>
            <person name="Wu Y.Q."/>
            <person name="Zhang X."/>
            <person name="Zou Z."/>
            <person name="Zucker H."/>
            <person name="Briscoe A.D."/>
            <person name="Burmester T."/>
            <person name="Clem R.J."/>
            <person name="Feyereisen R."/>
            <person name="Grimmelikhuijzen C.J.P."/>
            <person name="Hamodrakas S.J."/>
            <person name="Hansson B.S."/>
            <person name="Huguet E."/>
            <person name="Jermiin L.S."/>
            <person name="Lan Q."/>
            <person name="Lehman H.K."/>
            <person name="Lorenzen M."/>
            <person name="Merzendorfer H."/>
            <person name="Michalopoulos I."/>
            <person name="Morton D.B."/>
            <person name="Muthukrishnan S."/>
            <person name="Oakeshott J.G."/>
            <person name="Palmer W."/>
            <person name="Park Y."/>
            <person name="Passarelli A.L."/>
            <person name="Rozas J."/>
            <person name="Schwartz L.M."/>
            <person name="Smith W."/>
            <person name="Southgate A."/>
            <person name="Vilcinskas A."/>
            <person name="Vogt R."/>
            <person name="Wang P."/>
            <person name="Werren J."/>
            <person name="Yu X.Q."/>
            <person name="Zhou J.J."/>
            <person name="Brown S.J."/>
            <person name="Scherer S.E."/>
            <person name="Richards S."/>
            <person name="Blissard G.W."/>
        </authorList>
    </citation>
    <scope>NUCLEOTIDE SEQUENCE</scope>
</reference>
<dbReference type="EMBL" id="JH668391">
    <property type="protein sequence ID" value="KAG6450666.1"/>
    <property type="molecule type" value="Genomic_DNA"/>
</dbReference>
<proteinExistence type="predicted"/>
<evidence type="ECO:0000259" key="2">
    <source>
        <dbReference type="PROSITE" id="PS51465"/>
    </source>
</evidence>
<keyword evidence="4" id="KW-1185">Reference proteome</keyword>
<evidence type="ECO:0000313" key="4">
    <source>
        <dbReference type="Proteomes" id="UP000791440"/>
    </source>
</evidence>
<name>A0A922CLQ0_MANSE</name>
<dbReference type="AlphaFoldDB" id="A0A922CLQ0"/>
<comment type="caution">
    <text evidence="3">The sequence shown here is derived from an EMBL/GenBank/DDBJ whole genome shotgun (WGS) entry which is preliminary data.</text>
</comment>
<dbReference type="InterPro" id="IPR002350">
    <property type="entry name" value="Kazal_dom"/>
</dbReference>
<feature type="domain" description="Kazal-like" evidence="2">
    <location>
        <begin position="19"/>
        <end position="74"/>
    </location>
</feature>
<feature type="chain" id="PRO_5037242513" description="Kazal-like domain-containing protein" evidence="1">
    <location>
        <begin position="17"/>
        <end position="74"/>
    </location>
</feature>
<feature type="signal peptide" evidence="1">
    <location>
        <begin position="1"/>
        <end position="16"/>
    </location>
</feature>
<evidence type="ECO:0000256" key="1">
    <source>
        <dbReference type="SAM" id="SignalP"/>
    </source>
</evidence>
<organism evidence="3 4">
    <name type="scientific">Manduca sexta</name>
    <name type="common">Tobacco hawkmoth</name>
    <name type="synonym">Tobacco hornworm</name>
    <dbReference type="NCBI Taxonomy" id="7130"/>
    <lineage>
        <taxon>Eukaryota</taxon>
        <taxon>Metazoa</taxon>
        <taxon>Ecdysozoa</taxon>
        <taxon>Arthropoda</taxon>
        <taxon>Hexapoda</taxon>
        <taxon>Insecta</taxon>
        <taxon>Pterygota</taxon>
        <taxon>Neoptera</taxon>
        <taxon>Endopterygota</taxon>
        <taxon>Lepidoptera</taxon>
        <taxon>Glossata</taxon>
        <taxon>Ditrysia</taxon>
        <taxon>Bombycoidea</taxon>
        <taxon>Sphingidae</taxon>
        <taxon>Sphinginae</taxon>
        <taxon>Sphingini</taxon>
        <taxon>Manduca</taxon>
    </lineage>
</organism>
<reference evidence="3" key="2">
    <citation type="submission" date="2020-12" db="EMBL/GenBank/DDBJ databases">
        <authorList>
            <person name="Kanost M."/>
        </authorList>
    </citation>
    <scope>NUCLEOTIDE SEQUENCE</scope>
</reference>
<dbReference type="Proteomes" id="UP000791440">
    <property type="component" value="Unassembled WGS sequence"/>
</dbReference>
<sequence>MERFIILLLLVPYLSGYTFVEENSCPCSQPFPLQPVCATDGKTYWSEECAKCMNPALVITRKWFCPRLDIELEG</sequence>
<gene>
    <name evidence="3" type="ORF">O3G_MSEX006690</name>
</gene>
<protein>
    <recommendedName>
        <fullName evidence="2">Kazal-like domain-containing protein</fullName>
    </recommendedName>
</protein>
<dbReference type="PROSITE" id="PS51465">
    <property type="entry name" value="KAZAL_2"/>
    <property type="match status" value="1"/>
</dbReference>